<dbReference type="AlphaFoldDB" id="A0A4Y1RWH3"/>
<protein>
    <recommendedName>
        <fullName evidence="3">Thiamine pyrophosphate enzyme N-terminal TPP-binding domain-containing protein</fullName>
    </recommendedName>
</protein>
<dbReference type="PANTHER" id="PTHR18968:SF13">
    <property type="entry name" value="ACETOLACTATE SYNTHASE CATALYTIC SUBUNIT, MITOCHONDRIAL"/>
    <property type="match status" value="1"/>
</dbReference>
<dbReference type="GO" id="GO:0050660">
    <property type="term" value="F:flavin adenine dinucleotide binding"/>
    <property type="evidence" value="ECO:0007669"/>
    <property type="project" value="TreeGrafter"/>
</dbReference>
<evidence type="ECO:0000313" key="4">
    <source>
        <dbReference type="EMBL" id="BBH08680.1"/>
    </source>
</evidence>
<dbReference type="EMBL" id="AP019304">
    <property type="protein sequence ID" value="BBH08680.1"/>
    <property type="molecule type" value="Genomic_DNA"/>
</dbReference>
<dbReference type="SUPFAM" id="SSF52518">
    <property type="entry name" value="Thiamin diphosphate-binding fold (THDP-binding)"/>
    <property type="match status" value="1"/>
</dbReference>
<dbReference type="GO" id="GO:0009097">
    <property type="term" value="P:isoleucine biosynthetic process"/>
    <property type="evidence" value="ECO:0007669"/>
    <property type="project" value="TreeGrafter"/>
</dbReference>
<feature type="compositionally biased region" description="Polar residues" evidence="2">
    <location>
        <begin position="85"/>
        <end position="99"/>
    </location>
</feature>
<dbReference type="GO" id="GO:0005948">
    <property type="term" value="C:acetolactate synthase complex"/>
    <property type="evidence" value="ECO:0007669"/>
    <property type="project" value="TreeGrafter"/>
</dbReference>
<evidence type="ECO:0000256" key="2">
    <source>
        <dbReference type="SAM" id="MobiDB-lite"/>
    </source>
</evidence>
<evidence type="ECO:0000256" key="1">
    <source>
        <dbReference type="ARBA" id="ARBA00007812"/>
    </source>
</evidence>
<sequence>MPLMSKKGRGCPGEALERQGVTDVFAYPGGASMEIHQALTRSSTIRNVLPRHEQGGVFAAEGYARASGLPVSVLLPRALVPPTWSVASPTHSSTASPWSLSLDRSPAA</sequence>
<dbReference type="InterPro" id="IPR012001">
    <property type="entry name" value="Thiamin_PyroP_enz_TPP-bd_dom"/>
</dbReference>
<dbReference type="CDD" id="cd07035">
    <property type="entry name" value="TPP_PYR_POX_like"/>
    <property type="match status" value="1"/>
</dbReference>
<dbReference type="GO" id="GO:0030976">
    <property type="term" value="F:thiamine pyrophosphate binding"/>
    <property type="evidence" value="ECO:0007669"/>
    <property type="project" value="InterPro"/>
</dbReference>
<gene>
    <name evidence="4" type="ORF">Prudu_020935</name>
</gene>
<dbReference type="PANTHER" id="PTHR18968">
    <property type="entry name" value="THIAMINE PYROPHOSPHATE ENZYMES"/>
    <property type="match status" value="1"/>
</dbReference>
<proteinExistence type="inferred from homology"/>
<dbReference type="Gene3D" id="3.40.50.970">
    <property type="match status" value="1"/>
</dbReference>
<dbReference type="GO" id="GO:0003984">
    <property type="term" value="F:acetolactate synthase activity"/>
    <property type="evidence" value="ECO:0007669"/>
    <property type="project" value="TreeGrafter"/>
</dbReference>
<organism evidence="4">
    <name type="scientific">Prunus dulcis</name>
    <name type="common">Almond</name>
    <name type="synonym">Amygdalus dulcis</name>
    <dbReference type="NCBI Taxonomy" id="3755"/>
    <lineage>
        <taxon>Eukaryota</taxon>
        <taxon>Viridiplantae</taxon>
        <taxon>Streptophyta</taxon>
        <taxon>Embryophyta</taxon>
        <taxon>Tracheophyta</taxon>
        <taxon>Spermatophyta</taxon>
        <taxon>Magnoliopsida</taxon>
        <taxon>eudicotyledons</taxon>
        <taxon>Gunneridae</taxon>
        <taxon>Pentapetalae</taxon>
        <taxon>rosids</taxon>
        <taxon>fabids</taxon>
        <taxon>Rosales</taxon>
        <taxon>Rosaceae</taxon>
        <taxon>Amygdaloideae</taxon>
        <taxon>Amygdaleae</taxon>
        <taxon>Prunus</taxon>
    </lineage>
</organism>
<dbReference type="InterPro" id="IPR029061">
    <property type="entry name" value="THDP-binding"/>
</dbReference>
<dbReference type="InterPro" id="IPR045229">
    <property type="entry name" value="TPP_enz"/>
</dbReference>
<dbReference type="Pfam" id="PF02776">
    <property type="entry name" value="TPP_enzyme_N"/>
    <property type="match status" value="1"/>
</dbReference>
<reference evidence="4" key="1">
    <citation type="journal article" date="2019" name="Science">
        <title>Mutation of a bHLH transcription factor allowed almond domestication.</title>
        <authorList>
            <person name="Sanchez-Perez R."/>
            <person name="Pavan S."/>
            <person name="Mazzeo R."/>
            <person name="Moldovan C."/>
            <person name="Aiese Cigliano R."/>
            <person name="Del Cueto J."/>
            <person name="Ricciardi F."/>
            <person name="Lotti C."/>
            <person name="Ricciardi L."/>
            <person name="Dicenta F."/>
            <person name="Lopez-Marques R.L."/>
            <person name="Lindberg Moller B."/>
        </authorList>
    </citation>
    <scope>NUCLEOTIDE SEQUENCE</scope>
</reference>
<feature type="region of interest" description="Disordered" evidence="2">
    <location>
        <begin position="85"/>
        <end position="108"/>
    </location>
</feature>
<evidence type="ECO:0000259" key="3">
    <source>
        <dbReference type="Pfam" id="PF02776"/>
    </source>
</evidence>
<name>A0A4Y1RWH3_PRUDU</name>
<feature type="domain" description="Thiamine pyrophosphate enzyme N-terminal TPP-binding" evidence="3">
    <location>
        <begin position="14"/>
        <end position="75"/>
    </location>
</feature>
<comment type="similarity">
    <text evidence="1">Belongs to the TPP enzyme family.</text>
</comment>
<accession>A0A4Y1RWH3</accession>
<dbReference type="GO" id="GO:0009099">
    <property type="term" value="P:L-valine biosynthetic process"/>
    <property type="evidence" value="ECO:0007669"/>
    <property type="project" value="TreeGrafter"/>
</dbReference>